<name>A0A1R1PRE2_ZANCU</name>
<keyword evidence="2" id="KW-1185">Reference proteome</keyword>
<evidence type="ECO:0000313" key="1">
    <source>
        <dbReference type="EMBL" id="OMH83514.1"/>
    </source>
</evidence>
<reference evidence="2" key="1">
    <citation type="submission" date="2017-01" db="EMBL/GenBank/DDBJ databases">
        <authorList>
            <person name="Wang Y."/>
            <person name="White M."/>
            <person name="Kvist S."/>
            <person name="Moncalvo J.-M."/>
        </authorList>
    </citation>
    <scope>NUCLEOTIDE SEQUENCE [LARGE SCALE GENOMIC DNA]</scope>
    <source>
        <strain evidence="2">COL-18-3</strain>
    </source>
</reference>
<dbReference type="AlphaFoldDB" id="A0A1R1PRE2"/>
<proteinExistence type="predicted"/>
<gene>
    <name evidence="1" type="ORF">AX774_g2985</name>
</gene>
<dbReference type="Proteomes" id="UP000188320">
    <property type="component" value="Unassembled WGS sequence"/>
</dbReference>
<evidence type="ECO:0000313" key="2">
    <source>
        <dbReference type="Proteomes" id="UP000188320"/>
    </source>
</evidence>
<dbReference type="EMBL" id="LSSK01000389">
    <property type="protein sequence ID" value="OMH83514.1"/>
    <property type="molecule type" value="Genomic_DNA"/>
</dbReference>
<sequence length="172" mass="19084">MSNHPHYAVHSGRAYSGFIPIARTSVSLIFFSTCNTCSTVKTCLPSVSSPPDNATPLNVAVSFNPSLRNVGCLWPHPPCPSAFRFVPNIPSTSSRRKSSSARDILISRSSASTDASHTIRLLQTSHTSFSRRFEFFTFCAIWYATSVSSIFNFEQYQHTHSRIFLIFVTNPG</sequence>
<accession>A0A1R1PRE2</accession>
<comment type="caution">
    <text evidence="1">The sequence shown here is derived from an EMBL/GenBank/DDBJ whole genome shotgun (WGS) entry which is preliminary data.</text>
</comment>
<organism evidence="1 2">
    <name type="scientific">Zancudomyces culisetae</name>
    <name type="common">Gut fungus</name>
    <name type="synonym">Smittium culisetae</name>
    <dbReference type="NCBI Taxonomy" id="1213189"/>
    <lineage>
        <taxon>Eukaryota</taxon>
        <taxon>Fungi</taxon>
        <taxon>Fungi incertae sedis</taxon>
        <taxon>Zoopagomycota</taxon>
        <taxon>Kickxellomycotina</taxon>
        <taxon>Harpellomycetes</taxon>
        <taxon>Harpellales</taxon>
        <taxon>Legeriomycetaceae</taxon>
        <taxon>Zancudomyces</taxon>
    </lineage>
</organism>
<protein>
    <submittedName>
        <fullName evidence="1">Uncharacterized protein</fullName>
    </submittedName>
</protein>